<dbReference type="EMBL" id="AACS02000003">
    <property type="protein sequence ID" value="EAU91863.2"/>
    <property type="molecule type" value="Genomic_DNA"/>
</dbReference>
<protein>
    <recommendedName>
        <fullName evidence="3">F-box domain-containing protein</fullName>
    </recommendedName>
</protein>
<dbReference type="GeneID" id="6006380"/>
<dbReference type="Gene3D" id="3.80.10.10">
    <property type="entry name" value="Ribonuclease Inhibitor"/>
    <property type="match status" value="1"/>
</dbReference>
<dbReference type="OrthoDB" id="3543113at2759"/>
<sequence length="459" mass="51917">MVRDLVTSLQSVLTEYQSIKGEFLSVRPEFRQRLQHYTPHVKEIGYTSGKRFDHRSLHALHTSTVPLPLFPNVVEVTLPCFSERPLEAIFYPAIVLSPSIRVVRISTNEIDAALTPGVTDLDNPCWKALSDRLQAYAQNITSFTIYNHFCGGARLSSIDCLLRHFTARLTSLSIDYLVLQPETLPVLSRFVHLKTLSVTVDDSLLSVHLPYDLFFPKLDYLGLSATSTAGLNTFLRKLRVPSLEQFTIEFHVSIFHITVPEDCDAHPVVRFQITGATLTPFLACKDMKEVRILNCLPPEIEDSVLADLFSAWPKLTDFNLYPAEGNEAIYRGPLTLAGVHAAMQHCPNLGSLVLPCDARLVPFLVKYDNDDDEEEEEDNYRFLRCWGLCNSAITSGQQVGRFLRRFYPELQLTLPFSEFRTKLRKNRLEPVDPAAIEAAVMVGQWADVIRLVKGHSRLI</sequence>
<proteinExistence type="predicted"/>
<keyword evidence="2" id="KW-1185">Reference proteome</keyword>
<dbReference type="Proteomes" id="UP000001861">
    <property type="component" value="Unassembled WGS sequence"/>
</dbReference>
<dbReference type="RefSeq" id="XP_001829941.2">
    <property type="nucleotide sequence ID" value="XM_001829889.2"/>
</dbReference>
<comment type="caution">
    <text evidence="1">The sequence shown here is derived from an EMBL/GenBank/DDBJ whole genome shotgun (WGS) entry which is preliminary data.</text>
</comment>
<dbReference type="KEGG" id="cci:CC1G_04630"/>
<accession>A8N4X0</accession>
<name>A8N4X0_COPC7</name>
<organism evidence="1 2">
    <name type="scientific">Coprinopsis cinerea (strain Okayama-7 / 130 / ATCC MYA-4618 / FGSC 9003)</name>
    <name type="common">Inky cap fungus</name>
    <name type="synonym">Hormographiella aspergillata</name>
    <dbReference type="NCBI Taxonomy" id="240176"/>
    <lineage>
        <taxon>Eukaryota</taxon>
        <taxon>Fungi</taxon>
        <taxon>Dikarya</taxon>
        <taxon>Basidiomycota</taxon>
        <taxon>Agaricomycotina</taxon>
        <taxon>Agaricomycetes</taxon>
        <taxon>Agaricomycetidae</taxon>
        <taxon>Agaricales</taxon>
        <taxon>Agaricineae</taxon>
        <taxon>Psathyrellaceae</taxon>
        <taxon>Coprinopsis</taxon>
    </lineage>
</organism>
<dbReference type="HOGENOM" id="CLU_031718_1_0_1"/>
<evidence type="ECO:0008006" key="3">
    <source>
        <dbReference type="Google" id="ProtNLM"/>
    </source>
</evidence>
<evidence type="ECO:0000313" key="2">
    <source>
        <dbReference type="Proteomes" id="UP000001861"/>
    </source>
</evidence>
<reference evidence="1 2" key="1">
    <citation type="journal article" date="2010" name="Proc. Natl. Acad. Sci. U.S.A.">
        <title>Insights into evolution of multicellular fungi from the assembled chromosomes of the mushroom Coprinopsis cinerea (Coprinus cinereus).</title>
        <authorList>
            <person name="Stajich J.E."/>
            <person name="Wilke S.K."/>
            <person name="Ahren D."/>
            <person name="Au C.H."/>
            <person name="Birren B.W."/>
            <person name="Borodovsky M."/>
            <person name="Burns C."/>
            <person name="Canback B."/>
            <person name="Casselton L.A."/>
            <person name="Cheng C.K."/>
            <person name="Deng J."/>
            <person name="Dietrich F.S."/>
            <person name="Fargo D.C."/>
            <person name="Farman M.L."/>
            <person name="Gathman A.C."/>
            <person name="Goldberg J."/>
            <person name="Guigo R."/>
            <person name="Hoegger P.J."/>
            <person name="Hooker J.B."/>
            <person name="Huggins A."/>
            <person name="James T.Y."/>
            <person name="Kamada T."/>
            <person name="Kilaru S."/>
            <person name="Kodira C."/>
            <person name="Kues U."/>
            <person name="Kupfer D."/>
            <person name="Kwan H.S."/>
            <person name="Lomsadze A."/>
            <person name="Li W."/>
            <person name="Lilly W.W."/>
            <person name="Ma L.J."/>
            <person name="Mackey A.J."/>
            <person name="Manning G."/>
            <person name="Martin F."/>
            <person name="Muraguchi H."/>
            <person name="Natvig D.O."/>
            <person name="Palmerini H."/>
            <person name="Ramesh M.A."/>
            <person name="Rehmeyer C.J."/>
            <person name="Roe B.A."/>
            <person name="Shenoy N."/>
            <person name="Stanke M."/>
            <person name="Ter-Hovhannisyan V."/>
            <person name="Tunlid A."/>
            <person name="Velagapudi R."/>
            <person name="Vision T.J."/>
            <person name="Zeng Q."/>
            <person name="Zolan M.E."/>
            <person name="Pukkila P.J."/>
        </authorList>
    </citation>
    <scope>NUCLEOTIDE SEQUENCE [LARGE SCALE GENOMIC DNA]</scope>
    <source>
        <strain evidence="2">Okayama-7 / 130 / ATCC MYA-4618 / FGSC 9003</strain>
    </source>
</reference>
<gene>
    <name evidence="1" type="ORF">CC1G_04630</name>
</gene>
<dbReference type="InParanoid" id="A8N4X0"/>
<evidence type="ECO:0000313" key="1">
    <source>
        <dbReference type="EMBL" id="EAU91863.2"/>
    </source>
</evidence>
<dbReference type="AlphaFoldDB" id="A8N4X0"/>
<dbReference type="SUPFAM" id="SSF52047">
    <property type="entry name" value="RNI-like"/>
    <property type="match status" value="1"/>
</dbReference>
<dbReference type="VEuPathDB" id="FungiDB:CC1G_04630"/>
<dbReference type="InterPro" id="IPR032675">
    <property type="entry name" value="LRR_dom_sf"/>
</dbReference>